<evidence type="ECO:0000313" key="3">
    <source>
        <dbReference type="Proteomes" id="UP000254651"/>
    </source>
</evidence>
<dbReference type="AlphaFoldDB" id="A0A378UET6"/>
<feature type="transmembrane region" description="Helical" evidence="1">
    <location>
        <begin position="41"/>
        <end position="59"/>
    </location>
</feature>
<proteinExistence type="predicted"/>
<dbReference type="Proteomes" id="UP000254651">
    <property type="component" value="Unassembled WGS sequence"/>
</dbReference>
<sequence length="126" mass="13890">MPIPRNRFTLLALLWLAAGIYSLLFREAGGGVPPFPHFDKVAHFALFFAQFWLCAKAFIREKRAIPYRGLLLCALVYALLSEWAQAAFTATRQGSWGDGAADMAGAAAALWLAHRVNAAKNNQLIQ</sequence>
<gene>
    <name evidence="2" type="ORF">NCTC10295_00658</name>
</gene>
<organism evidence="2 3">
    <name type="scientific">Bergeriella denitrificans</name>
    <name type="common">Neisseria denitrificans</name>
    <dbReference type="NCBI Taxonomy" id="494"/>
    <lineage>
        <taxon>Bacteria</taxon>
        <taxon>Pseudomonadati</taxon>
        <taxon>Pseudomonadota</taxon>
        <taxon>Betaproteobacteria</taxon>
        <taxon>Neisseriales</taxon>
        <taxon>Neisseriaceae</taxon>
        <taxon>Bergeriella</taxon>
    </lineage>
</organism>
<name>A0A378UET6_BERDE</name>
<reference evidence="2 3" key="1">
    <citation type="submission" date="2018-06" db="EMBL/GenBank/DDBJ databases">
        <authorList>
            <consortium name="Pathogen Informatics"/>
            <person name="Doyle S."/>
        </authorList>
    </citation>
    <scope>NUCLEOTIDE SEQUENCE [LARGE SCALE GENOMIC DNA]</scope>
    <source>
        <strain evidence="2 3">NCTC10295</strain>
    </source>
</reference>
<dbReference type="PANTHER" id="PTHR28008">
    <property type="entry name" value="DOMAIN PROTEIN, PUTATIVE (AFU_ORTHOLOGUE AFUA_3G10980)-RELATED"/>
    <property type="match status" value="1"/>
</dbReference>
<evidence type="ECO:0000313" key="2">
    <source>
        <dbReference type="EMBL" id="STZ75904.1"/>
    </source>
</evidence>
<dbReference type="NCBIfam" id="NF037970">
    <property type="entry name" value="vanZ_1"/>
    <property type="match status" value="1"/>
</dbReference>
<keyword evidence="3" id="KW-1185">Reference proteome</keyword>
<dbReference type="RefSeq" id="WP_066076890.1">
    <property type="nucleotide sequence ID" value="NZ_CP181246.1"/>
</dbReference>
<protein>
    <submittedName>
        <fullName evidence="2">VanZ family protein</fullName>
    </submittedName>
</protein>
<keyword evidence="1" id="KW-0472">Membrane</keyword>
<keyword evidence="1" id="KW-1133">Transmembrane helix</keyword>
<dbReference type="PANTHER" id="PTHR28008:SF1">
    <property type="entry name" value="DOMAIN PROTEIN, PUTATIVE (AFU_ORTHOLOGUE AFUA_3G10980)-RELATED"/>
    <property type="match status" value="1"/>
</dbReference>
<accession>A0A378UET6</accession>
<keyword evidence="1" id="KW-0812">Transmembrane</keyword>
<evidence type="ECO:0000256" key="1">
    <source>
        <dbReference type="SAM" id="Phobius"/>
    </source>
</evidence>
<dbReference type="EMBL" id="UGQS01000001">
    <property type="protein sequence ID" value="STZ75904.1"/>
    <property type="molecule type" value="Genomic_DNA"/>
</dbReference>